<sequence>MKRYILILYSMLICVHISLSQNVNKTVVAKTDTIRKELVVGKLSLQAKGYKDKIALRWGLDNAAAWPFLQHIGVHIDLVEMDEKNNTLLTDWIRVTSEPIKPWSKDYFQQAGVMNAEDDNLLVAAQALYGQLGTGQVNTKDMNAVQEADIAYNNMFLLAMMAADFSPKAAQALGLYYSYSTPVNKNHKYAFRVYSAQQHDVIKIDTAYYIYAGFALDEIIAPAFVSAKGKDEIIEISWPKNNAYNKFTSYNIERSLDSIHFEKINANPVVFNLSDDTKTDFIYADSVSNYVKYYYRINGTDAFGDVSYYSEPRSAMAVNQLSPYSPSLTANLSVGKDKVELNWTQKVDPNRPLRGFIIRRGEDRNKLDQAIHSEILKPDSRSFVDVPKNLTKGYFYQVMAIDTSDNYVMSDIKYIFAFDTIPPKAPIGMKGLIDTLGRVTLTWENDRSDNVYAYRIFAANSPNNTFSPVTAALVRDTSFVDSISFNVSNRKIYYKIVALDGSNNHSEMSEVLVLDKPKVIASPAPVISDFQVLDKKVSITFAVLPDEETQKILIFRKVIQNNSNAAWQEIASLAPEARAYMDSTVNTGTRYLYMVRSKDVFNMFSDESVPLEVLVYHVSLVAPDLKFDYVKNKENGIKLKWNTPKEKVLFYILYKDTGNGMTEFKSLEATENLFEDDDKGVLRYGIKAMYENKDIDNEIVIKKIK</sequence>
<reference evidence="2" key="1">
    <citation type="submission" date="2020-10" db="EMBL/GenBank/DDBJ databases">
        <authorList>
            <person name="Lu T."/>
            <person name="Wang Q."/>
            <person name="Han X."/>
        </authorList>
    </citation>
    <scope>NUCLEOTIDE SEQUENCE</scope>
    <source>
        <strain evidence="2">WQ 366</strain>
    </source>
</reference>
<dbReference type="Proteomes" id="UP001165302">
    <property type="component" value="Unassembled WGS sequence"/>
</dbReference>
<keyword evidence="1" id="KW-0732">Signal</keyword>
<dbReference type="SUPFAM" id="SSF49265">
    <property type="entry name" value="Fibronectin type III"/>
    <property type="match status" value="1"/>
</dbReference>
<evidence type="ECO:0000256" key="1">
    <source>
        <dbReference type="SAM" id="SignalP"/>
    </source>
</evidence>
<dbReference type="RefSeq" id="WP_225551922.1">
    <property type="nucleotide sequence ID" value="NZ_JADEYP010000006.1"/>
</dbReference>
<evidence type="ECO:0008006" key="4">
    <source>
        <dbReference type="Google" id="ProtNLM"/>
    </source>
</evidence>
<dbReference type="Gene3D" id="2.60.40.10">
    <property type="entry name" value="Immunoglobulins"/>
    <property type="match status" value="4"/>
</dbReference>
<proteinExistence type="predicted"/>
<keyword evidence="3" id="KW-1185">Reference proteome</keyword>
<organism evidence="2 3">
    <name type="scientific">Sphingobacterium bovistauri</name>
    <dbReference type="NCBI Taxonomy" id="2781959"/>
    <lineage>
        <taxon>Bacteria</taxon>
        <taxon>Pseudomonadati</taxon>
        <taxon>Bacteroidota</taxon>
        <taxon>Sphingobacteriia</taxon>
        <taxon>Sphingobacteriales</taxon>
        <taxon>Sphingobacteriaceae</taxon>
        <taxon>Sphingobacterium</taxon>
    </lineage>
</organism>
<evidence type="ECO:0000313" key="2">
    <source>
        <dbReference type="EMBL" id="MCA5004535.1"/>
    </source>
</evidence>
<name>A0ABS7Z339_9SPHI</name>
<accession>A0ABS7Z339</accession>
<evidence type="ECO:0000313" key="3">
    <source>
        <dbReference type="Proteomes" id="UP001165302"/>
    </source>
</evidence>
<comment type="caution">
    <text evidence="2">The sequence shown here is derived from an EMBL/GenBank/DDBJ whole genome shotgun (WGS) entry which is preliminary data.</text>
</comment>
<feature type="chain" id="PRO_5046819147" description="Fibronectin type 3 domain-containing protein" evidence="1">
    <location>
        <begin position="21"/>
        <end position="705"/>
    </location>
</feature>
<dbReference type="InterPro" id="IPR036116">
    <property type="entry name" value="FN3_sf"/>
</dbReference>
<protein>
    <recommendedName>
        <fullName evidence="4">Fibronectin type 3 domain-containing protein</fullName>
    </recommendedName>
</protein>
<dbReference type="EMBL" id="JADEYP010000006">
    <property type="protein sequence ID" value="MCA5004535.1"/>
    <property type="molecule type" value="Genomic_DNA"/>
</dbReference>
<feature type="signal peptide" evidence="1">
    <location>
        <begin position="1"/>
        <end position="20"/>
    </location>
</feature>
<gene>
    <name evidence="2" type="ORF">IPZ78_05125</name>
</gene>
<dbReference type="InterPro" id="IPR013783">
    <property type="entry name" value="Ig-like_fold"/>
</dbReference>